<evidence type="ECO:0000313" key="1">
    <source>
        <dbReference type="EMBL" id="KAJ8011249.1"/>
    </source>
</evidence>
<gene>
    <name evidence="1" type="ORF">DPEC_G00056190</name>
</gene>
<name>A0ACC2H5L8_DALPE</name>
<dbReference type="Proteomes" id="UP001157502">
    <property type="component" value="Chromosome 5"/>
</dbReference>
<reference evidence="1" key="1">
    <citation type="submission" date="2021-05" db="EMBL/GenBank/DDBJ databases">
        <authorList>
            <person name="Pan Q."/>
            <person name="Jouanno E."/>
            <person name="Zahm M."/>
            <person name="Klopp C."/>
            <person name="Cabau C."/>
            <person name="Louis A."/>
            <person name="Berthelot C."/>
            <person name="Parey E."/>
            <person name="Roest Crollius H."/>
            <person name="Montfort J."/>
            <person name="Robinson-Rechavi M."/>
            <person name="Bouchez O."/>
            <person name="Lampietro C."/>
            <person name="Lopez Roques C."/>
            <person name="Donnadieu C."/>
            <person name="Postlethwait J."/>
            <person name="Bobe J."/>
            <person name="Dillon D."/>
            <person name="Chandos A."/>
            <person name="von Hippel F."/>
            <person name="Guiguen Y."/>
        </authorList>
    </citation>
    <scope>NUCLEOTIDE SEQUENCE</scope>
    <source>
        <strain evidence="1">YG-Jan2019</strain>
    </source>
</reference>
<keyword evidence="2" id="KW-1185">Reference proteome</keyword>
<comment type="caution">
    <text evidence="1">The sequence shown here is derived from an EMBL/GenBank/DDBJ whole genome shotgun (WGS) entry which is preliminary data.</text>
</comment>
<dbReference type="EMBL" id="CM055732">
    <property type="protein sequence ID" value="KAJ8011249.1"/>
    <property type="molecule type" value="Genomic_DNA"/>
</dbReference>
<evidence type="ECO:0000313" key="2">
    <source>
        <dbReference type="Proteomes" id="UP001157502"/>
    </source>
</evidence>
<proteinExistence type="predicted"/>
<protein>
    <submittedName>
        <fullName evidence="1">Uncharacterized protein</fullName>
    </submittedName>
</protein>
<feature type="non-terminal residue" evidence="1">
    <location>
        <position position="175"/>
    </location>
</feature>
<sequence>MFVSFRRLRRCKCLQLVMTCLVVSLMTVCWERLDELSVSTIKSYSYRHLINRYAFINESFTIPRQEARMFHDYRYLLNHPDKCMSERHVLLLLFVKSSPENFDRRRAIRSTWGNETYIRQALGVTVKVVFVLGRAEQRDAAYERKSRGWESAVQGDLVREDSRHGDLVQQDFVDS</sequence>
<accession>A0ACC2H5L8</accession>
<organism evidence="1 2">
    <name type="scientific">Dallia pectoralis</name>
    <name type="common">Alaska blackfish</name>
    <dbReference type="NCBI Taxonomy" id="75939"/>
    <lineage>
        <taxon>Eukaryota</taxon>
        <taxon>Metazoa</taxon>
        <taxon>Chordata</taxon>
        <taxon>Craniata</taxon>
        <taxon>Vertebrata</taxon>
        <taxon>Euteleostomi</taxon>
        <taxon>Actinopterygii</taxon>
        <taxon>Neopterygii</taxon>
        <taxon>Teleostei</taxon>
        <taxon>Protacanthopterygii</taxon>
        <taxon>Esociformes</taxon>
        <taxon>Umbridae</taxon>
        <taxon>Dallia</taxon>
    </lineage>
</organism>